<organism evidence="1 2">
    <name type="scientific">Desulfolutivibrio sulfodismutans</name>
    <dbReference type="NCBI Taxonomy" id="63561"/>
    <lineage>
        <taxon>Bacteria</taxon>
        <taxon>Pseudomonadati</taxon>
        <taxon>Thermodesulfobacteriota</taxon>
        <taxon>Desulfovibrionia</taxon>
        <taxon>Desulfovibrionales</taxon>
        <taxon>Desulfovibrionaceae</taxon>
        <taxon>Desulfolutivibrio</taxon>
    </lineage>
</organism>
<evidence type="ECO:0000313" key="1">
    <source>
        <dbReference type="EMBL" id="NDY55248.1"/>
    </source>
</evidence>
<dbReference type="Proteomes" id="UP000469724">
    <property type="component" value="Unassembled WGS sequence"/>
</dbReference>
<keyword evidence="2" id="KW-1185">Reference proteome</keyword>
<dbReference type="AlphaFoldDB" id="A0A7K3NGE4"/>
<dbReference type="EMBL" id="JAAGRQ010000002">
    <property type="protein sequence ID" value="NDY55248.1"/>
    <property type="molecule type" value="Genomic_DNA"/>
</dbReference>
<proteinExistence type="predicted"/>
<sequence length="68" mass="7240">MDPITRDTLVEKIMDMPGAISYCVKNGVSLFTCSGGYPCSLGRLLADRGVPDPDGFIADLNVYLGGRS</sequence>
<reference evidence="1 2" key="1">
    <citation type="submission" date="2020-02" db="EMBL/GenBank/DDBJ databases">
        <title>Comparative genomics of sulfur disproportionating microorganisms.</title>
        <authorList>
            <person name="Ward L.M."/>
            <person name="Bertran E."/>
            <person name="Johnston D.T."/>
        </authorList>
    </citation>
    <scope>NUCLEOTIDE SEQUENCE [LARGE SCALE GENOMIC DNA]</scope>
    <source>
        <strain evidence="1 2">DSM 3696</strain>
    </source>
</reference>
<accession>A0A7K3NGE4</accession>
<protein>
    <submittedName>
        <fullName evidence="1">Uncharacterized protein</fullName>
    </submittedName>
</protein>
<evidence type="ECO:0000313" key="2">
    <source>
        <dbReference type="Proteomes" id="UP000469724"/>
    </source>
</evidence>
<dbReference type="RefSeq" id="WP_163300301.1">
    <property type="nucleotide sequence ID" value="NZ_JAAGRQ010000002.1"/>
</dbReference>
<gene>
    <name evidence="1" type="ORF">G3N56_00620</name>
</gene>
<name>A0A7K3NGE4_9BACT</name>
<comment type="caution">
    <text evidence="1">The sequence shown here is derived from an EMBL/GenBank/DDBJ whole genome shotgun (WGS) entry which is preliminary data.</text>
</comment>